<comment type="similarity">
    <text evidence="1">Belongs to the ROK (NagC/XylR) family.</text>
</comment>
<reference evidence="2 3" key="1">
    <citation type="journal article" date="2017" name="Genome Announc.">
        <title>Complete Genome Sequences of Two Acetylene-Fermenting Pelobacter acetylenicus Strains.</title>
        <authorList>
            <person name="Sutton J.M."/>
            <person name="Baesman S.M."/>
            <person name="Fierst J.L."/>
            <person name="Poret-Peterson A.T."/>
            <person name="Oremland R.S."/>
            <person name="Dunlap D.S."/>
            <person name="Akob D.M."/>
        </authorList>
    </citation>
    <scope>NUCLEOTIDE SEQUENCE [LARGE SCALE GENOMIC DNA]</scope>
    <source>
        <strain evidence="2 3">SFB93</strain>
    </source>
</reference>
<dbReference type="Proteomes" id="UP000182517">
    <property type="component" value="Chromosome"/>
</dbReference>
<organism evidence="2 3">
    <name type="scientific">Syntrophotalea acetylenivorans</name>
    <dbReference type="NCBI Taxonomy" id="1842532"/>
    <lineage>
        <taxon>Bacteria</taxon>
        <taxon>Pseudomonadati</taxon>
        <taxon>Thermodesulfobacteriota</taxon>
        <taxon>Desulfuromonadia</taxon>
        <taxon>Desulfuromonadales</taxon>
        <taxon>Syntrophotaleaceae</taxon>
        <taxon>Syntrophotalea</taxon>
    </lineage>
</organism>
<dbReference type="PANTHER" id="PTHR18964">
    <property type="entry name" value="ROK (REPRESSOR, ORF, KINASE) FAMILY"/>
    <property type="match status" value="1"/>
</dbReference>
<accession>A0A1L3GM36</accession>
<dbReference type="Pfam" id="PF00480">
    <property type="entry name" value="ROK"/>
    <property type="match status" value="1"/>
</dbReference>
<sequence length="312" mass="32647">MNRAVAIGIDLGGTNCRGALVSQSGQVSGWRSIETELTDNLTVFLKSLTVFCQDLRTAAAEMGLDVVGIGCGAAGVVDPSGKIRSAPNLQLLNRFDLQGHLQRELNSPALVINDANAIAWGEAQYGGGQPFDSFLTITLGTGVGGGLILHRQLWQGKYGGAGEIGHLAVEAEGRPCGCGSHGCLEQYASGQGIVRTFQELGVGRGANDLDSFGIADLARQGDPLAQKAFDLAGRYLGQGIAGVVNLLNLEGVVFAGGLSGCLDLLLPSLEQELARRAFAVNRQQLHLVKSCLADRAGILGAASLLFDRLEHR</sequence>
<dbReference type="OrthoDB" id="9810372at2"/>
<keyword evidence="3" id="KW-1185">Reference proteome</keyword>
<dbReference type="PANTHER" id="PTHR18964:SF149">
    <property type="entry name" value="BIFUNCTIONAL UDP-N-ACETYLGLUCOSAMINE 2-EPIMERASE_N-ACETYLMANNOSAMINE KINASE"/>
    <property type="match status" value="1"/>
</dbReference>
<dbReference type="AlphaFoldDB" id="A0A1L3GM36"/>
<gene>
    <name evidence="2" type="ORF">A7E78_03375</name>
</gene>
<dbReference type="STRING" id="1842532.A7E78_03375"/>
<evidence type="ECO:0008006" key="4">
    <source>
        <dbReference type="Google" id="ProtNLM"/>
    </source>
</evidence>
<dbReference type="Gene3D" id="3.30.420.40">
    <property type="match status" value="2"/>
</dbReference>
<dbReference type="InterPro" id="IPR000600">
    <property type="entry name" value="ROK"/>
</dbReference>
<evidence type="ECO:0000313" key="3">
    <source>
        <dbReference type="Proteomes" id="UP000182517"/>
    </source>
</evidence>
<dbReference type="RefSeq" id="WP_072282916.1">
    <property type="nucleotide sequence ID" value="NZ_CP015519.1"/>
</dbReference>
<evidence type="ECO:0000313" key="2">
    <source>
        <dbReference type="EMBL" id="APG26955.1"/>
    </source>
</evidence>
<dbReference type="InterPro" id="IPR043129">
    <property type="entry name" value="ATPase_NBD"/>
</dbReference>
<evidence type="ECO:0000256" key="1">
    <source>
        <dbReference type="ARBA" id="ARBA00006479"/>
    </source>
</evidence>
<protein>
    <recommendedName>
        <fullName evidence="4">Glucokinase</fullName>
    </recommendedName>
</protein>
<dbReference type="EMBL" id="CP015519">
    <property type="protein sequence ID" value="APG26955.1"/>
    <property type="molecule type" value="Genomic_DNA"/>
</dbReference>
<dbReference type="InterPro" id="IPR049874">
    <property type="entry name" value="ROK_cs"/>
</dbReference>
<proteinExistence type="inferred from homology"/>
<dbReference type="KEGG" id="pef:A7E78_03375"/>
<dbReference type="PROSITE" id="PS01125">
    <property type="entry name" value="ROK"/>
    <property type="match status" value="1"/>
</dbReference>
<name>A0A1L3GM36_9BACT</name>
<dbReference type="SUPFAM" id="SSF53067">
    <property type="entry name" value="Actin-like ATPase domain"/>
    <property type="match status" value="1"/>
</dbReference>